<evidence type="ECO:0000313" key="3">
    <source>
        <dbReference type="EMBL" id="AZZ39741.1"/>
    </source>
</evidence>
<gene>
    <name evidence="3" type="ORF">C0Z10_08225</name>
</gene>
<feature type="compositionally biased region" description="Basic residues" evidence="1">
    <location>
        <begin position="42"/>
        <end position="52"/>
    </location>
</feature>
<evidence type="ECO:0000256" key="2">
    <source>
        <dbReference type="SAM" id="Phobius"/>
    </source>
</evidence>
<keyword evidence="2" id="KW-1133">Transmembrane helix</keyword>
<dbReference type="EMBL" id="CP025570">
    <property type="protein sequence ID" value="AZZ39741.1"/>
    <property type="molecule type" value="Genomic_DNA"/>
</dbReference>
<feature type="transmembrane region" description="Helical" evidence="2">
    <location>
        <begin position="267"/>
        <end position="290"/>
    </location>
</feature>
<accession>A0A3Q9UE12</accession>
<evidence type="ECO:0000256" key="1">
    <source>
        <dbReference type="SAM" id="MobiDB-lite"/>
    </source>
</evidence>
<feature type="region of interest" description="Disordered" evidence="1">
    <location>
        <begin position="1"/>
        <end position="166"/>
    </location>
</feature>
<feature type="transmembrane region" description="Helical" evidence="2">
    <location>
        <begin position="215"/>
        <end position="234"/>
    </location>
</feature>
<proteinExistence type="predicted"/>
<feature type="compositionally biased region" description="Polar residues" evidence="1">
    <location>
        <begin position="1"/>
        <end position="23"/>
    </location>
</feature>
<dbReference type="AlphaFoldDB" id="A0A3Q9UE12"/>
<organism evidence="3 4">
    <name type="scientific">Acidipropionibacterium jensenii</name>
    <dbReference type="NCBI Taxonomy" id="1749"/>
    <lineage>
        <taxon>Bacteria</taxon>
        <taxon>Bacillati</taxon>
        <taxon>Actinomycetota</taxon>
        <taxon>Actinomycetes</taxon>
        <taxon>Propionibacteriales</taxon>
        <taxon>Propionibacteriaceae</taxon>
        <taxon>Acidipropionibacterium</taxon>
    </lineage>
</organism>
<keyword evidence="2" id="KW-0812">Transmembrane</keyword>
<protein>
    <submittedName>
        <fullName evidence="3">Uncharacterized protein</fullName>
    </submittedName>
</protein>
<name>A0A3Q9UE12_9ACTN</name>
<feature type="region of interest" description="Disordered" evidence="1">
    <location>
        <begin position="239"/>
        <end position="260"/>
    </location>
</feature>
<feature type="compositionally biased region" description="Basic and acidic residues" evidence="1">
    <location>
        <begin position="53"/>
        <end position="73"/>
    </location>
</feature>
<keyword evidence="2" id="KW-0472">Membrane</keyword>
<reference evidence="4" key="1">
    <citation type="submission" date="2017-12" db="EMBL/GenBank/DDBJ databases">
        <title>Whole genome sequencing of Acidipropionibacterium jensenii strains JS279 and JS280.</title>
        <authorList>
            <person name="Deptula P."/>
            <person name="Laine P."/>
            <person name="Smolander O.-P."/>
            <person name="Paulin L."/>
            <person name="Auvinen P."/>
            <person name="Varmanen P."/>
        </authorList>
    </citation>
    <scope>NUCLEOTIDE SEQUENCE [LARGE SCALE GENOMIC DNA]</scope>
    <source>
        <strain evidence="4">JS280</strain>
    </source>
</reference>
<feature type="transmembrane region" description="Helical" evidence="2">
    <location>
        <begin position="190"/>
        <end position="209"/>
    </location>
</feature>
<feature type="compositionally biased region" description="Low complexity" evidence="1">
    <location>
        <begin position="93"/>
        <end position="154"/>
    </location>
</feature>
<dbReference type="Proteomes" id="UP000285875">
    <property type="component" value="Chromosome"/>
</dbReference>
<sequence>MRDQKTSATRSDSPAPATRSSHVTLPAGWGTGFPGGRDHAVRVRRPVRHRSARATDHSAAEGADHRGTDRSAEDDPLGLYRPESPSASRRPDGTPGSEPELELEPGLPVASLTAGAPGTAPAGPTASTRAAATTRVAETARAGASPAATAAGTPAPSPAGPLGDGLGQVRKDVEVVRARSRGLGLRGHEVIAGAGASALATLVTSTLGIGGTAFGSAMTSIVIAIAGAVFAKLLTRDRSRGTGAGTTARSDRSDRSAPAARRGRGGVFLRTVGVALAVTLGTGVIGAIILTNEMGGSVSQQLINITSSGYRAREMWDQAWPYLKEAWRAAVR</sequence>
<evidence type="ECO:0000313" key="4">
    <source>
        <dbReference type="Proteomes" id="UP000285875"/>
    </source>
</evidence>
<dbReference type="KEGG" id="aji:C0Z10_08225"/>